<keyword evidence="8" id="KW-0464">Manganese</keyword>
<feature type="active site" evidence="8">
    <location>
        <position position="350"/>
    </location>
</feature>
<dbReference type="AlphaFoldDB" id="K6D540"/>
<dbReference type="InterPro" id="IPR043472">
    <property type="entry name" value="Macro_dom-like"/>
</dbReference>
<feature type="binding site" evidence="8">
    <location>
        <position position="346"/>
    </location>
    <ligand>
        <name>Mn(2+)</name>
        <dbReference type="ChEBI" id="CHEBI:29035"/>
        <label>1</label>
    </ligand>
</feature>
<keyword evidence="4 8" id="KW-0031">Aminopeptidase</keyword>
<protein>
    <recommendedName>
        <fullName evidence="8">Probable cytosol aminopeptidase</fullName>
        <ecNumber evidence="8">3.4.11.1</ecNumber>
    </recommendedName>
    <alternativeName>
        <fullName evidence="8">Leucine aminopeptidase</fullName>
        <shortName evidence="8">LAP</shortName>
        <ecNumber evidence="8">3.4.11.10</ecNumber>
    </alternativeName>
    <alternativeName>
        <fullName evidence="8">Leucyl aminopeptidase</fullName>
    </alternativeName>
</protein>
<dbReference type="GO" id="GO:0005737">
    <property type="term" value="C:cytoplasm"/>
    <property type="evidence" value="ECO:0007669"/>
    <property type="project" value="UniProtKB-SubCell"/>
</dbReference>
<evidence type="ECO:0000256" key="3">
    <source>
        <dbReference type="ARBA" id="ARBA00009528"/>
    </source>
</evidence>
<evidence type="ECO:0000259" key="9">
    <source>
        <dbReference type="PROSITE" id="PS00631"/>
    </source>
</evidence>
<dbReference type="NCBIfam" id="NF002073">
    <property type="entry name" value="PRK00913.1-2"/>
    <property type="match status" value="1"/>
</dbReference>
<dbReference type="NCBIfam" id="NF002074">
    <property type="entry name" value="PRK00913.1-4"/>
    <property type="match status" value="1"/>
</dbReference>
<dbReference type="Pfam" id="PF02789">
    <property type="entry name" value="Peptidase_M17_N"/>
    <property type="match status" value="1"/>
</dbReference>
<dbReference type="EC" id="3.4.11.10" evidence="8"/>
<comment type="function">
    <text evidence="7 8">Presumably involved in the processing and regular turnover of intracellular proteins. Catalyzes the removal of unsubstituted N-terminal amino acids from various peptides.</text>
</comment>
<comment type="cofactor">
    <cofactor evidence="8">
        <name>Mn(2+)</name>
        <dbReference type="ChEBI" id="CHEBI:29035"/>
    </cofactor>
    <text evidence="8">Binds 2 manganese ions per subunit.</text>
</comment>
<feature type="binding site" evidence="8">
    <location>
        <position position="348"/>
    </location>
    <ligand>
        <name>Mn(2+)</name>
        <dbReference type="ChEBI" id="CHEBI:29035"/>
        <label>1</label>
    </ligand>
</feature>
<dbReference type="Proteomes" id="UP000006315">
    <property type="component" value="Unassembled WGS sequence"/>
</dbReference>
<organism evidence="10 11">
    <name type="scientific">Schinkia azotoformans LMG 9581</name>
    <dbReference type="NCBI Taxonomy" id="1131731"/>
    <lineage>
        <taxon>Bacteria</taxon>
        <taxon>Bacillati</taxon>
        <taxon>Bacillota</taxon>
        <taxon>Bacilli</taxon>
        <taxon>Bacillales</taxon>
        <taxon>Bacillaceae</taxon>
        <taxon>Calidifontibacillus/Schinkia group</taxon>
        <taxon>Schinkia</taxon>
    </lineage>
</organism>
<dbReference type="SUPFAM" id="SSF52949">
    <property type="entry name" value="Macro domain-like"/>
    <property type="match status" value="1"/>
</dbReference>
<dbReference type="InterPro" id="IPR008283">
    <property type="entry name" value="Peptidase_M17_N"/>
</dbReference>
<dbReference type="HAMAP" id="MF_00181">
    <property type="entry name" value="Cytosol_peptidase_M17"/>
    <property type="match status" value="1"/>
</dbReference>
<comment type="similarity">
    <text evidence="3 8">Belongs to the peptidase M17 family.</text>
</comment>
<evidence type="ECO:0000256" key="5">
    <source>
        <dbReference type="ARBA" id="ARBA00022670"/>
    </source>
</evidence>
<dbReference type="MEROPS" id="M17.010"/>
<reference evidence="10 11" key="1">
    <citation type="journal article" date="2012" name="Front. Microbiol.">
        <title>Redundancy and modularity in membrane-associated dissimilatory nitrate reduction in Bacillus.</title>
        <authorList>
            <person name="Heylen K."/>
            <person name="Keltjens J."/>
        </authorList>
    </citation>
    <scope>NUCLEOTIDE SEQUENCE [LARGE SCALE GENOMIC DNA]</scope>
    <source>
        <strain evidence="10 11">LMG 9581</strain>
    </source>
</reference>
<evidence type="ECO:0000256" key="8">
    <source>
        <dbReference type="HAMAP-Rule" id="MF_00181"/>
    </source>
</evidence>
<comment type="catalytic activity">
    <reaction evidence="2 8">
        <text>Release of an N-terminal amino acid, preferentially leucine, but not glutamic or aspartic acids.</text>
        <dbReference type="EC" id="3.4.11.10"/>
    </reaction>
</comment>
<evidence type="ECO:0000313" key="10">
    <source>
        <dbReference type="EMBL" id="EKN63163.1"/>
    </source>
</evidence>
<evidence type="ECO:0000256" key="4">
    <source>
        <dbReference type="ARBA" id="ARBA00022438"/>
    </source>
</evidence>
<evidence type="ECO:0000313" key="11">
    <source>
        <dbReference type="Proteomes" id="UP000006315"/>
    </source>
</evidence>
<comment type="catalytic activity">
    <reaction evidence="1 8">
        <text>Release of an N-terminal amino acid, Xaa-|-Yaa-, in which Xaa is preferably Leu, but may be other amino acids including Pro although not Arg or Lys, and Yaa may be Pro. Amino acid amides and methyl esters are also readily hydrolyzed, but rates on arylamides are exceedingly low.</text>
        <dbReference type="EC" id="3.4.11.1"/>
    </reaction>
</comment>
<keyword evidence="11" id="KW-1185">Reference proteome</keyword>
<dbReference type="EC" id="3.4.11.1" evidence="8"/>
<feature type="domain" description="Cytosol aminopeptidase" evidence="9">
    <location>
        <begin position="344"/>
        <end position="351"/>
    </location>
</feature>
<dbReference type="Gene3D" id="3.40.220.10">
    <property type="entry name" value="Leucine Aminopeptidase, subunit E, domain 1"/>
    <property type="match status" value="1"/>
</dbReference>
<dbReference type="Gene3D" id="3.40.630.10">
    <property type="entry name" value="Zn peptidases"/>
    <property type="match status" value="1"/>
</dbReference>
<dbReference type="STRING" id="1131731.BAZO_17961"/>
<dbReference type="SUPFAM" id="SSF53187">
    <property type="entry name" value="Zn-dependent exopeptidases"/>
    <property type="match status" value="1"/>
</dbReference>
<dbReference type="InterPro" id="IPR011356">
    <property type="entry name" value="Leucine_aapep/pepB"/>
</dbReference>
<dbReference type="RefSeq" id="WP_003332782.1">
    <property type="nucleotide sequence ID" value="NZ_AJLR01000147.1"/>
</dbReference>
<evidence type="ECO:0000256" key="7">
    <source>
        <dbReference type="ARBA" id="ARBA00049972"/>
    </source>
</evidence>
<accession>K6D540</accession>
<comment type="caution">
    <text evidence="10">The sequence shown here is derived from an EMBL/GenBank/DDBJ whole genome shotgun (WGS) entry which is preliminary data.</text>
</comment>
<feature type="binding site" evidence="8">
    <location>
        <position position="269"/>
    </location>
    <ligand>
        <name>Mn(2+)</name>
        <dbReference type="ChEBI" id="CHEBI:29035"/>
        <label>1</label>
    </ligand>
</feature>
<dbReference type="PANTHER" id="PTHR11963">
    <property type="entry name" value="LEUCINE AMINOPEPTIDASE-RELATED"/>
    <property type="match status" value="1"/>
</dbReference>
<feature type="binding site" evidence="8">
    <location>
        <position position="287"/>
    </location>
    <ligand>
        <name>Mn(2+)</name>
        <dbReference type="ChEBI" id="CHEBI:29035"/>
        <label>2</label>
    </ligand>
</feature>
<dbReference type="InterPro" id="IPR023042">
    <property type="entry name" value="Peptidase_M17_leu_NH2_pept"/>
</dbReference>
<keyword evidence="8" id="KW-0479">Metal-binding</keyword>
<keyword evidence="6 8" id="KW-0378">Hydrolase</keyword>
<comment type="subcellular location">
    <subcellularLocation>
        <location evidence="8">Cytoplasm</location>
    </subcellularLocation>
</comment>
<feature type="binding site" evidence="8">
    <location>
        <position position="269"/>
    </location>
    <ligand>
        <name>Mn(2+)</name>
        <dbReference type="ChEBI" id="CHEBI:29035"/>
        <label>2</label>
    </ligand>
</feature>
<keyword evidence="5 8" id="KW-0645">Protease</keyword>
<keyword evidence="8" id="KW-0963">Cytoplasm</keyword>
<dbReference type="InterPro" id="IPR000819">
    <property type="entry name" value="Peptidase_M17_C"/>
</dbReference>
<dbReference type="PROSITE" id="PS00631">
    <property type="entry name" value="CYTOSOL_AP"/>
    <property type="match status" value="1"/>
</dbReference>
<feature type="binding site" evidence="8">
    <location>
        <position position="264"/>
    </location>
    <ligand>
        <name>Mn(2+)</name>
        <dbReference type="ChEBI" id="CHEBI:29035"/>
        <label>2</label>
    </ligand>
</feature>
<dbReference type="EMBL" id="AJLR01000147">
    <property type="protein sequence ID" value="EKN63163.1"/>
    <property type="molecule type" value="Genomic_DNA"/>
</dbReference>
<dbReference type="PATRIC" id="fig|1131731.3.peg.3663"/>
<evidence type="ECO:0000256" key="6">
    <source>
        <dbReference type="ARBA" id="ARBA00022801"/>
    </source>
</evidence>
<dbReference type="PRINTS" id="PR00481">
    <property type="entry name" value="LAMNOPPTDASE"/>
</dbReference>
<feature type="active site" evidence="8">
    <location>
        <position position="276"/>
    </location>
</feature>
<sequence>MFKVVEELALNEVQEALIIGLFEHQKVEGVIKEIDDIFAGQLFELIRDGELSGKKKVISKIHTLGKIGFKRIYFVGLGKEKELKFSDLRELFGCLVKQVKKDRLSSLSFVLDTFITTEIEELDAAHALGEAVALAAYQFENYKKKPNIPDKRIESVDVYSGEEKSEIRAALTVGYTYGKGTNTARNLVNLPPNMLTASDLADYAVGIANKYGMDYEVLEKADMEKLGMGALLAVNKGSVEPPKMIVLKYHGKEKWDDVLAFVGKGITYDTGGYSLKPRESMVGMKTDMGGAAAVLGAMEIIGELKPDLNVVAVIPSTDNVISGTAYKPDDVIISMSGKTIEVLNTDAEGRLALSDAITYAKHQGANYIVDIATLTGGVIVALGEEITGAMTNHEEFYEEVLEASHEAGEPIWLLPYFEIHKERVRNHSKIADLSNSPGREGHAIMAGAFLGEFAEDTPWVHLDIAGTATSKKDYDLGPAGATGVMVRTLATLAERMADKD</sequence>
<dbReference type="GO" id="GO:0030145">
    <property type="term" value="F:manganese ion binding"/>
    <property type="evidence" value="ECO:0007669"/>
    <property type="project" value="UniProtKB-UniRule"/>
</dbReference>
<proteinExistence type="inferred from homology"/>
<evidence type="ECO:0000256" key="1">
    <source>
        <dbReference type="ARBA" id="ARBA00000135"/>
    </source>
</evidence>
<dbReference type="PANTHER" id="PTHR11963:SF23">
    <property type="entry name" value="CYTOSOL AMINOPEPTIDASE"/>
    <property type="match status" value="1"/>
</dbReference>
<gene>
    <name evidence="8" type="primary">pepA</name>
    <name evidence="10" type="ORF">BAZO_17961</name>
</gene>
<dbReference type="Pfam" id="PF00883">
    <property type="entry name" value="Peptidase_M17"/>
    <property type="match status" value="1"/>
</dbReference>
<feature type="binding site" evidence="8">
    <location>
        <position position="348"/>
    </location>
    <ligand>
        <name>Mn(2+)</name>
        <dbReference type="ChEBI" id="CHEBI:29035"/>
        <label>2</label>
    </ligand>
</feature>
<evidence type="ECO:0000256" key="2">
    <source>
        <dbReference type="ARBA" id="ARBA00000967"/>
    </source>
</evidence>
<dbReference type="GO" id="GO:0006508">
    <property type="term" value="P:proteolysis"/>
    <property type="evidence" value="ECO:0007669"/>
    <property type="project" value="UniProtKB-KW"/>
</dbReference>
<dbReference type="CDD" id="cd00433">
    <property type="entry name" value="Peptidase_M17"/>
    <property type="match status" value="1"/>
</dbReference>
<name>K6D540_SCHAZ</name>
<dbReference type="GO" id="GO:0070006">
    <property type="term" value="F:metalloaminopeptidase activity"/>
    <property type="evidence" value="ECO:0007669"/>
    <property type="project" value="InterPro"/>
</dbReference>
<dbReference type="NCBIfam" id="NF002083">
    <property type="entry name" value="PRK00913.3-5"/>
    <property type="match status" value="1"/>
</dbReference>